<proteinExistence type="predicted"/>
<gene>
    <name evidence="1" type="ORF">Ade02nite_20610</name>
</gene>
<sequence>MTVTDPCPAPATQPTQDPDDLIAATLPYLSSAYYTEAAEYLASKGYTPEQIRALAAERLAA</sequence>
<comment type="caution">
    <text evidence="1">The sequence shown here is derived from an EMBL/GenBank/DDBJ whole genome shotgun (WGS) entry which is preliminary data.</text>
</comment>
<evidence type="ECO:0000313" key="2">
    <source>
        <dbReference type="Proteomes" id="UP000609879"/>
    </source>
</evidence>
<protein>
    <submittedName>
        <fullName evidence="1">Uncharacterized protein</fullName>
    </submittedName>
</protein>
<reference evidence="1 2" key="1">
    <citation type="submission" date="2021-01" db="EMBL/GenBank/DDBJ databases">
        <title>Whole genome shotgun sequence of Actinoplanes deccanensis NBRC 13994.</title>
        <authorList>
            <person name="Komaki H."/>
            <person name="Tamura T."/>
        </authorList>
    </citation>
    <scope>NUCLEOTIDE SEQUENCE [LARGE SCALE GENOMIC DNA]</scope>
    <source>
        <strain evidence="1 2">NBRC 13994</strain>
    </source>
</reference>
<accession>A0ABQ3Y0B1</accession>
<dbReference type="RefSeq" id="WP_203761342.1">
    <property type="nucleotide sequence ID" value="NZ_BAAABO010000029.1"/>
</dbReference>
<name>A0ABQ3Y0B1_9ACTN</name>
<organism evidence="1 2">
    <name type="scientific">Paractinoplanes deccanensis</name>
    <dbReference type="NCBI Taxonomy" id="113561"/>
    <lineage>
        <taxon>Bacteria</taxon>
        <taxon>Bacillati</taxon>
        <taxon>Actinomycetota</taxon>
        <taxon>Actinomycetes</taxon>
        <taxon>Micromonosporales</taxon>
        <taxon>Micromonosporaceae</taxon>
        <taxon>Paractinoplanes</taxon>
    </lineage>
</organism>
<dbReference type="Proteomes" id="UP000609879">
    <property type="component" value="Unassembled WGS sequence"/>
</dbReference>
<evidence type="ECO:0000313" key="1">
    <source>
        <dbReference type="EMBL" id="GID73420.1"/>
    </source>
</evidence>
<keyword evidence="2" id="KW-1185">Reference proteome</keyword>
<dbReference type="EMBL" id="BOMI01000033">
    <property type="protein sequence ID" value="GID73420.1"/>
    <property type="molecule type" value="Genomic_DNA"/>
</dbReference>